<dbReference type="EMBL" id="BAABME010001048">
    <property type="protein sequence ID" value="GAA0147218.1"/>
    <property type="molecule type" value="Genomic_DNA"/>
</dbReference>
<keyword evidence="3" id="KW-1185">Reference proteome</keyword>
<organism evidence="2 3">
    <name type="scientific">Lithospermum erythrorhizon</name>
    <name type="common">Purple gromwell</name>
    <name type="synonym">Lithospermum officinale var. erythrorhizon</name>
    <dbReference type="NCBI Taxonomy" id="34254"/>
    <lineage>
        <taxon>Eukaryota</taxon>
        <taxon>Viridiplantae</taxon>
        <taxon>Streptophyta</taxon>
        <taxon>Embryophyta</taxon>
        <taxon>Tracheophyta</taxon>
        <taxon>Spermatophyta</taxon>
        <taxon>Magnoliopsida</taxon>
        <taxon>eudicotyledons</taxon>
        <taxon>Gunneridae</taxon>
        <taxon>Pentapetalae</taxon>
        <taxon>asterids</taxon>
        <taxon>lamiids</taxon>
        <taxon>Boraginales</taxon>
        <taxon>Boraginaceae</taxon>
        <taxon>Boraginoideae</taxon>
        <taxon>Lithospermeae</taxon>
        <taxon>Lithospermum</taxon>
    </lineage>
</organism>
<comment type="caution">
    <text evidence="2">The sequence shown here is derived from an EMBL/GenBank/DDBJ whole genome shotgun (WGS) entry which is preliminary data.</text>
</comment>
<sequence>MQPKQQLLSVHIYSLQLVYHLYLILSAYLLATSMERAPRHTTPSLPRSAPWQLSSADSSQLVCIGTRPLHPSLERTTSLLSQYTGPLPELLLCGRFKFRGETDYFLGLNIPIRI</sequence>
<keyword evidence="1" id="KW-0812">Transmembrane</keyword>
<evidence type="ECO:0000256" key="1">
    <source>
        <dbReference type="SAM" id="Phobius"/>
    </source>
</evidence>
<name>A0AAV3P7I2_LITER</name>
<gene>
    <name evidence="2" type="ORF">LIER_06971</name>
</gene>
<dbReference type="AlphaFoldDB" id="A0AAV3P7I2"/>
<keyword evidence="1" id="KW-1133">Transmembrane helix</keyword>
<feature type="transmembrane region" description="Helical" evidence="1">
    <location>
        <begin position="12"/>
        <end position="31"/>
    </location>
</feature>
<reference evidence="2 3" key="1">
    <citation type="submission" date="2024-01" db="EMBL/GenBank/DDBJ databases">
        <title>The complete chloroplast genome sequence of Lithospermum erythrorhizon: insights into the phylogenetic relationship among Boraginaceae species and the maternal lineages of purple gromwells.</title>
        <authorList>
            <person name="Okada T."/>
            <person name="Watanabe K."/>
        </authorList>
    </citation>
    <scope>NUCLEOTIDE SEQUENCE [LARGE SCALE GENOMIC DNA]</scope>
</reference>
<proteinExistence type="predicted"/>
<accession>A0AAV3P7I2</accession>
<evidence type="ECO:0000313" key="2">
    <source>
        <dbReference type="EMBL" id="GAA0147218.1"/>
    </source>
</evidence>
<dbReference type="Proteomes" id="UP001454036">
    <property type="component" value="Unassembled WGS sequence"/>
</dbReference>
<evidence type="ECO:0000313" key="3">
    <source>
        <dbReference type="Proteomes" id="UP001454036"/>
    </source>
</evidence>
<keyword evidence="1" id="KW-0472">Membrane</keyword>
<protein>
    <submittedName>
        <fullName evidence="2">Uncharacterized protein</fullName>
    </submittedName>
</protein>